<keyword evidence="1" id="KW-0732">Signal</keyword>
<dbReference type="InterPro" id="IPR036680">
    <property type="entry name" value="SPOR-like_sf"/>
</dbReference>
<evidence type="ECO:0000313" key="3">
    <source>
        <dbReference type="EMBL" id="TLS53559.1"/>
    </source>
</evidence>
<gene>
    <name evidence="3" type="ORF">FE782_04620</name>
</gene>
<dbReference type="Pfam" id="PF05036">
    <property type="entry name" value="SPOR"/>
    <property type="match status" value="1"/>
</dbReference>
<feature type="domain" description="SPOR" evidence="2">
    <location>
        <begin position="163"/>
        <end position="244"/>
    </location>
</feature>
<dbReference type="InterPro" id="IPR013486">
    <property type="entry name" value="SpoIID/LytB"/>
</dbReference>
<protein>
    <submittedName>
        <fullName evidence="3">SpoIID/LytB domain-containing protein</fullName>
    </submittedName>
</protein>
<dbReference type="NCBIfam" id="TIGR02669">
    <property type="entry name" value="SpoIID_LytB"/>
    <property type="match status" value="1"/>
</dbReference>
<dbReference type="EMBL" id="VCIW01000002">
    <property type="protein sequence ID" value="TLS53559.1"/>
    <property type="molecule type" value="Genomic_DNA"/>
</dbReference>
<dbReference type="Pfam" id="PF08486">
    <property type="entry name" value="SpoIID"/>
    <property type="match status" value="1"/>
</dbReference>
<dbReference type="InterPro" id="IPR007730">
    <property type="entry name" value="SPOR-like_dom"/>
</dbReference>
<feature type="chain" id="PRO_5024287933" evidence="1">
    <location>
        <begin position="29"/>
        <end position="704"/>
    </location>
</feature>
<evidence type="ECO:0000259" key="2">
    <source>
        <dbReference type="PROSITE" id="PS51724"/>
    </source>
</evidence>
<dbReference type="PROSITE" id="PS51724">
    <property type="entry name" value="SPOR"/>
    <property type="match status" value="2"/>
</dbReference>
<sequence>MKPKFWLAAVVAAALLAGPALPVAPAFADGGEAEVHVALYVKTNNYNALTGAVTLSAEGGLVLSDAAAGVDWLRTADASAVRATTDGYRVVVVETGDAAKAAAFAADVKKAAQPVAVFERTKGGKPLYAVEAGPYATKAAAEAGRTALAGNAAVATRLAGAAMTLRGPFYARASSHASEAEALAAAAPLWDAGVYAVPALTSVGGGAVRYELWIGGAADDAGLQQAISAAAAAKPGLSAMPVAPTVRYALLRSDRVGDANLAPATRHAAVGGDGAKLTATPAKDGGAVRVAERFARSYRGAIDVFAHNGALAVVNRVDLESYVAAVVGAELDASWPVEALKAQAVAARTYVLKQGWKYGVANVTDTTADQAYRGIEREFPVILAAAEATAGERLTLPNGALLDAFYSSNAGGRTADPVEVWGAPIPGLASIPSPDDAAERNKLMWYRVVLPDQRIGYIRSDLVKLSGATNAAGFPLGAVAEDAVNVRTAPFVNNDTNPSIASLAKGAGVTVIDRDIESTAYQWIRGPIDAGRLQLQMNASGVAPGVVAGLGTPSSIEVTGRGAASARVTEVVMNGKNIPVTRPEQYRTLFGLPSSRFEVEQTGAVTALGAGGKRTELSSTASQPLSATGANGVKKSLSAEAYLISNGDGSARVATRGAAFRFHGTGFGHGLGLSQWGAFGLAEIGYDYRKILLYYYKDASVTKE</sequence>
<accession>A0A5R9GEJ9</accession>
<evidence type="ECO:0000313" key="4">
    <source>
        <dbReference type="Proteomes" id="UP000309676"/>
    </source>
</evidence>
<feature type="signal peptide" evidence="1">
    <location>
        <begin position="1"/>
        <end position="28"/>
    </location>
</feature>
<proteinExistence type="predicted"/>
<dbReference type="PANTHER" id="PTHR30032">
    <property type="entry name" value="N-ACETYLMURAMOYL-L-ALANINE AMIDASE-RELATED"/>
    <property type="match status" value="1"/>
</dbReference>
<dbReference type="AlphaFoldDB" id="A0A5R9GEJ9"/>
<evidence type="ECO:0000256" key="1">
    <source>
        <dbReference type="SAM" id="SignalP"/>
    </source>
</evidence>
<dbReference type="PANTHER" id="PTHR30032:SF4">
    <property type="entry name" value="AMIDASE ENHANCER"/>
    <property type="match status" value="1"/>
</dbReference>
<name>A0A5R9GEJ9_9BACL</name>
<dbReference type="GO" id="GO:0030288">
    <property type="term" value="C:outer membrane-bounded periplasmic space"/>
    <property type="evidence" value="ECO:0007669"/>
    <property type="project" value="TreeGrafter"/>
</dbReference>
<dbReference type="Proteomes" id="UP000309676">
    <property type="component" value="Unassembled WGS sequence"/>
</dbReference>
<organism evidence="3 4">
    <name type="scientific">Paenibacillus antri</name>
    <dbReference type="NCBI Taxonomy" id="2582848"/>
    <lineage>
        <taxon>Bacteria</taxon>
        <taxon>Bacillati</taxon>
        <taxon>Bacillota</taxon>
        <taxon>Bacilli</taxon>
        <taxon>Bacillales</taxon>
        <taxon>Paenibacillaceae</taxon>
        <taxon>Paenibacillus</taxon>
    </lineage>
</organism>
<dbReference type="InterPro" id="IPR013693">
    <property type="entry name" value="SpoIID/LytB_N"/>
</dbReference>
<keyword evidence="4" id="KW-1185">Reference proteome</keyword>
<reference evidence="3 4" key="1">
    <citation type="submission" date="2019-05" db="EMBL/GenBank/DDBJ databases">
        <authorList>
            <person name="Narsing Rao M.P."/>
            <person name="Li W.J."/>
        </authorList>
    </citation>
    <scope>NUCLEOTIDE SEQUENCE [LARGE SCALE GENOMIC DNA]</scope>
    <source>
        <strain evidence="3 4">SYSU_K30003</strain>
    </source>
</reference>
<dbReference type="RefSeq" id="WP_138192877.1">
    <property type="nucleotide sequence ID" value="NZ_VCIW01000002.1"/>
</dbReference>
<dbReference type="InterPro" id="IPR051922">
    <property type="entry name" value="Bact_Sporulation_Assoc"/>
</dbReference>
<dbReference type="OrthoDB" id="9794671at2"/>
<feature type="domain" description="SPOR" evidence="2">
    <location>
        <begin position="82"/>
        <end position="161"/>
    </location>
</feature>
<comment type="caution">
    <text evidence="3">The sequence shown here is derived from an EMBL/GenBank/DDBJ whole genome shotgun (WGS) entry which is preliminary data.</text>
</comment>
<dbReference type="GO" id="GO:0030435">
    <property type="term" value="P:sporulation resulting in formation of a cellular spore"/>
    <property type="evidence" value="ECO:0007669"/>
    <property type="project" value="InterPro"/>
</dbReference>
<dbReference type="Gene3D" id="3.30.70.1070">
    <property type="entry name" value="Sporulation related repeat"/>
    <property type="match status" value="1"/>
</dbReference>
<dbReference type="GO" id="GO:0042834">
    <property type="term" value="F:peptidoglycan binding"/>
    <property type="evidence" value="ECO:0007669"/>
    <property type="project" value="InterPro"/>
</dbReference>